<feature type="domain" description="Glycosyltransferase subfamily 4-like N-terminal" evidence="3">
    <location>
        <begin position="13"/>
        <end position="173"/>
    </location>
</feature>
<dbReference type="PANTHER" id="PTHR12526:SF510">
    <property type="entry name" value="D-INOSITOL 3-PHOSPHATE GLYCOSYLTRANSFERASE"/>
    <property type="match status" value="1"/>
</dbReference>
<dbReference type="Pfam" id="PF13439">
    <property type="entry name" value="Glyco_transf_4"/>
    <property type="match status" value="1"/>
</dbReference>
<keyword evidence="2 4" id="KW-0808">Transferase</keyword>
<evidence type="ECO:0000256" key="1">
    <source>
        <dbReference type="ARBA" id="ARBA00022676"/>
    </source>
</evidence>
<proteinExistence type="predicted"/>
<dbReference type="PANTHER" id="PTHR12526">
    <property type="entry name" value="GLYCOSYLTRANSFERASE"/>
    <property type="match status" value="1"/>
</dbReference>
<evidence type="ECO:0000256" key="2">
    <source>
        <dbReference type="ARBA" id="ARBA00022679"/>
    </source>
</evidence>
<dbReference type="KEGG" id="nmv:NITMOv2_1801"/>
<keyword evidence="5" id="KW-1185">Reference proteome</keyword>
<dbReference type="Gene3D" id="3.40.50.2000">
    <property type="entry name" value="Glycogen Phosphorylase B"/>
    <property type="match status" value="2"/>
</dbReference>
<dbReference type="EMBL" id="CP011801">
    <property type="protein sequence ID" value="ALA58221.1"/>
    <property type="molecule type" value="Genomic_DNA"/>
</dbReference>
<evidence type="ECO:0000313" key="5">
    <source>
        <dbReference type="Proteomes" id="UP000069205"/>
    </source>
</evidence>
<dbReference type="STRING" id="42253.NITMOv2_1801"/>
<reference evidence="4 5" key="1">
    <citation type="journal article" date="2015" name="Proc. Natl. Acad. Sci. U.S.A.">
        <title>Expanded metabolic versatility of ubiquitous nitrite-oxidizing bacteria from the genus Nitrospira.</title>
        <authorList>
            <person name="Koch H."/>
            <person name="Lucker S."/>
            <person name="Albertsen M."/>
            <person name="Kitzinger K."/>
            <person name="Herbold C."/>
            <person name="Spieck E."/>
            <person name="Nielsen P.H."/>
            <person name="Wagner M."/>
            <person name="Daims H."/>
        </authorList>
    </citation>
    <scope>NUCLEOTIDE SEQUENCE [LARGE SCALE GENOMIC DNA]</scope>
    <source>
        <strain evidence="4 5">NSP M-1</strain>
    </source>
</reference>
<dbReference type="PATRIC" id="fig|42253.5.peg.1770"/>
<dbReference type="Pfam" id="PF13692">
    <property type="entry name" value="Glyco_trans_1_4"/>
    <property type="match status" value="1"/>
</dbReference>
<gene>
    <name evidence="4" type="ORF">NITMOv2_1801</name>
</gene>
<evidence type="ECO:0000259" key="3">
    <source>
        <dbReference type="Pfam" id="PF13439"/>
    </source>
</evidence>
<dbReference type="EC" id="2.4.1.-" evidence="4"/>
<dbReference type="AlphaFoldDB" id="A0A0K2GB76"/>
<accession>A0A0K2GB76</accession>
<organism evidence="4 5">
    <name type="scientific">Nitrospira moscoviensis</name>
    <dbReference type="NCBI Taxonomy" id="42253"/>
    <lineage>
        <taxon>Bacteria</taxon>
        <taxon>Pseudomonadati</taxon>
        <taxon>Nitrospirota</taxon>
        <taxon>Nitrospiria</taxon>
        <taxon>Nitrospirales</taxon>
        <taxon>Nitrospiraceae</taxon>
        <taxon>Nitrospira</taxon>
    </lineage>
</organism>
<dbReference type="InterPro" id="IPR028098">
    <property type="entry name" value="Glyco_trans_4-like_N"/>
</dbReference>
<evidence type="ECO:0000313" key="4">
    <source>
        <dbReference type="EMBL" id="ALA58221.1"/>
    </source>
</evidence>
<dbReference type="Proteomes" id="UP000069205">
    <property type="component" value="Chromosome"/>
</dbReference>
<dbReference type="SUPFAM" id="SSF53756">
    <property type="entry name" value="UDP-Glycosyltransferase/glycogen phosphorylase"/>
    <property type="match status" value="1"/>
</dbReference>
<dbReference type="OrthoDB" id="9795746at2"/>
<name>A0A0K2GB76_NITMO</name>
<dbReference type="RefSeq" id="WP_053379413.1">
    <property type="nucleotide sequence ID" value="NZ_CP011801.1"/>
</dbReference>
<keyword evidence="1 4" id="KW-0328">Glycosyltransferase</keyword>
<protein>
    <submittedName>
        <fullName evidence="4">Putative Glycosyl transferase</fullName>
        <ecNumber evidence="4">2.4.1.-</ecNumber>
    </submittedName>
</protein>
<sequence>MIVLAELAGSAGYGGGERYLDVLFEGLDRSRYRPLLILPEPGPFADTMNARGIATRLVRLDPLVNPLALLRLVRLLREERVTILQTHGARANVYGRLAGRLAGVPCIVSTVHNAIKDYEVSPFKRWCYETALRVTAPLAHRIICVSEAIRCDVIQSCPPVAARAVTIYNGVDRAWQQQNGQGSRVRAAWRCERGPVLLVVARLTEQKGHRYLLQALPTLLAHWPTLTSLFVGAGSCRESLQQEAEQWGVGQACRFVGATEAVADFYAAADVVVLPSLSEGFPFVILEALAMGKPVVATRVNGVPEIIEDGRTGLLVPPRDAPALEQAIARVLRQPDDAARMAQAGRTAVAARFTAERMVRETATVLEAGLPGTQSLQCSPKVAA</sequence>
<dbReference type="CDD" id="cd03801">
    <property type="entry name" value="GT4_PimA-like"/>
    <property type="match status" value="1"/>
</dbReference>
<dbReference type="GO" id="GO:0016757">
    <property type="term" value="F:glycosyltransferase activity"/>
    <property type="evidence" value="ECO:0007669"/>
    <property type="project" value="UniProtKB-KW"/>
</dbReference>